<evidence type="ECO:0000256" key="4">
    <source>
        <dbReference type="ARBA" id="ARBA00022519"/>
    </source>
</evidence>
<keyword evidence="2" id="KW-0813">Transport</keyword>
<proteinExistence type="inferred from homology"/>
<evidence type="ECO:0000313" key="12">
    <source>
        <dbReference type="Proteomes" id="UP000606499"/>
    </source>
</evidence>
<keyword evidence="7 9" id="KW-0472">Membrane</keyword>
<feature type="transmembrane region" description="Helical" evidence="9">
    <location>
        <begin position="130"/>
        <end position="154"/>
    </location>
</feature>
<evidence type="ECO:0000256" key="6">
    <source>
        <dbReference type="ARBA" id="ARBA00022989"/>
    </source>
</evidence>
<name>A0A923RVU2_9FIRM</name>
<evidence type="ECO:0000256" key="9">
    <source>
        <dbReference type="SAM" id="Phobius"/>
    </source>
</evidence>
<accession>A0A923RVU2</accession>
<dbReference type="GO" id="GO:0005886">
    <property type="term" value="C:plasma membrane"/>
    <property type="evidence" value="ECO:0007669"/>
    <property type="project" value="UniProtKB-SubCell"/>
</dbReference>
<feature type="transmembrane region" description="Helical" evidence="9">
    <location>
        <begin position="88"/>
        <end position="110"/>
    </location>
</feature>
<dbReference type="InterPro" id="IPR055348">
    <property type="entry name" value="DctQ"/>
</dbReference>
<evidence type="ECO:0000313" key="11">
    <source>
        <dbReference type="EMBL" id="MBC5724516.1"/>
    </source>
</evidence>
<sequence>MKQQRNWRFLLLNIDVAIASIAMCVLVGLTFAGVVARYILGSPFTWIEEIQAAMIVWVIFGAAGAAFRTGNHAAIEVFFEFFPKAVKNIINILILLVTIVTLLFLGYLSIQYMMVFANSGRTTAVLHISYILIYCIVPVSCIWQIFNFVLVNFFHYSEQETIEAITEEEFEEAKKE</sequence>
<dbReference type="PANTHER" id="PTHR35011">
    <property type="entry name" value="2,3-DIKETO-L-GULONATE TRAP TRANSPORTER SMALL PERMEASE PROTEIN YIAM"/>
    <property type="match status" value="1"/>
</dbReference>
<dbReference type="GO" id="GO:0022857">
    <property type="term" value="F:transmembrane transporter activity"/>
    <property type="evidence" value="ECO:0007669"/>
    <property type="project" value="TreeGrafter"/>
</dbReference>
<evidence type="ECO:0000256" key="5">
    <source>
        <dbReference type="ARBA" id="ARBA00022692"/>
    </source>
</evidence>
<feature type="transmembrane region" description="Helical" evidence="9">
    <location>
        <begin position="50"/>
        <end position="67"/>
    </location>
</feature>
<gene>
    <name evidence="11" type="ORF">H8S45_03395</name>
</gene>
<comment type="caution">
    <text evidence="11">The sequence shown here is derived from an EMBL/GenBank/DDBJ whole genome shotgun (WGS) entry which is preliminary data.</text>
</comment>
<evidence type="ECO:0000259" key="10">
    <source>
        <dbReference type="Pfam" id="PF04290"/>
    </source>
</evidence>
<keyword evidence="4" id="KW-0997">Cell inner membrane</keyword>
<dbReference type="PANTHER" id="PTHR35011:SF2">
    <property type="entry name" value="2,3-DIKETO-L-GULONATE TRAP TRANSPORTER SMALL PERMEASE PROTEIN YIAM"/>
    <property type="match status" value="1"/>
</dbReference>
<dbReference type="Pfam" id="PF04290">
    <property type="entry name" value="DctQ"/>
    <property type="match status" value="1"/>
</dbReference>
<reference evidence="11" key="1">
    <citation type="submission" date="2020-08" db="EMBL/GenBank/DDBJ databases">
        <title>Genome public.</title>
        <authorList>
            <person name="Liu C."/>
            <person name="Sun Q."/>
        </authorList>
    </citation>
    <scope>NUCLEOTIDE SEQUENCE</scope>
    <source>
        <strain evidence="11">NSJ-28</strain>
    </source>
</reference>
<comment type="similarity">
    <text evidence="8">Belongs to the TRAP transporter small permease family.</text>
</comment>
<keyword evidence="5 9" id="KW-0812">Transmembrane</keyword>
<evidence type="ECO:0000256" key="8">
    <source>
        <dbReference type="ARBA" id="ARBA00038436"/>
    </source>
</evidence>
<keyword evidence="6 9" id="KW-1133">Transmembrane helix</keyword>
<evidence type="ECO:0000256" key="1">
    <source>
        <dbReference type="ARBA" id="ARBA00004429"/>
    </source>
</evidence>
<dbReference type="RefSeq" id="WP_054328448.1">
    <property type="nucleotide sequence ID" value="NZ_JACOPL010000003.1"/>
</dbReference>
<keyword evidence="12" id="KW-1185">Reference proteome</keyword>
<keyword evidence="3" id="KW-1003">Cell membrane</keyword>
<organism evidence="11 12">
    <name type="scientific">Agathobaculum faecis</name>
    <dbReference type="NCBI Taxonomy" id="2763013"/>
    <lineage>
        <taxon>Bacteria</taxon>
        <taxon>Bacillati</taxon>
        <taxon>Bacillota</taxon>
        <taxon>Clostridia</taxon>
        <taxon>Eubacteriales</taxon>
        <taxon>Butyricicoccaceae</taxon>
        <taxon>Agathobaculum</taxon>
    </lineage>
</organism>
<protein>
    <submittedName>
        <fullName evidence="11">TRAP transporter small permease</fullName>
    </submittedName>
</protein>
<feature type="domain" description="Tripartite ATP-independent periplasmic transporters DctQ component" evidence="10">
    <location>
        <begin position="26"/>
        <end position="148"/>
    </location>
</feature>
<evidence type="ECO:0000256" key="3">
    <source>
        <dbReference type="ARBA" id="ARBA00022475"/>
    </source>
</evidence>
<dbReference type="AlphaFoldDB" id="A0A923RVU2"/>
<dbReference type="EMBL" id="JACOPL010000003">
    <property type="protein sequence ID" value="MBC5724516.1"/>
    <property type="molecule type" value="Genomic_DNA"/>
</dbReference>
<dbReference type="GO" id="GO:0015740">
    <property type="term" value="P:C4-dicarboxylate transport"/>
    <property type="evidence" value="ECO:0007669"/>
    <property type="project" value="TreeGrafter"/>
</dbReference>
<feature type="transmembrane region" description="Helical" evidence="9">
    <location>
        <begin position="12"/>
        <end position="38"/>
    </location>
</feature>
<dbReference type="InterPro" id="IPR007387">
    <property type="entry name" value="TRAP_DctQ"/>
</dbReference>
<evidence type="ECO:0000256" key="7">
    <source>
        <dbReference type="ARBA" id="ARBA00023136"/>
    </source>
</evidence>
<evidence type="ECO:0000256" key="2">
    <source>
        <dbReference type="ARBA" id="ARBA00022448"/>
    </source>
</evidence>
<dbReference type="Proteomes" id="UP000606499">
    <property type="component" value="Unassembled WGS sequence"/>
</dbReference>
<comment type="subcellular location">
    <subcellularLocation>
        <location evidence="1">Cell inner membrane</location>
        <topology evidence="1">Multi-pass membrane protein</topology>
    </subcellularLocation>
</comment>